<reference evidence="4 5" key="1">
    <citation type="submission" date="2013-03" db="EMBL/GenBank/DDBJ databases">
        <title>The Genome Sequence of Phialophora europaea CBS 101466.</title>
        <authorList>
            <consortium name="The Broad Institute Genomics Platform"/>
            <person name="Cuomo C."/>
            <person name="de Hoog S."/>
            <person name="Gorbushina A."/>
            <person name="Walker B."/>
            <person name="Young S.K."/>
            <person name="Zeng Q."/>
            <person name="Gargeya S."/>
            <person name="Fitzgerald M."/>
            <person name="Haas B."/>
            <person name="Abouelleil A."/>
            <person name="Allen A.W."/>
            <person name="Alvarado L."/>
            <person name="Arachchi H.M."/>
            <person name="Berlin A.M."/>
            <person name="Chapman S.B."/>
            <person name="Gainer-Dewar J."/>
            <person name="Goldberg J."/>
            <person name="Griggs A."/>
            <person name="Gujja S."/>
            <person name="Hansen M."/>
            <person name="Howarth C."/>
            <person name="Imamovic A."/>
            <person name="Ireland A."/>
            <person name="Larimer J."/>
            <person name="McCowan C."/>
            <person name="Murphy C."/>
            <person name="Pearson M."/>
            <person name="Poon T.W."/>
            <person name="Priest M."/>
            <person name="Roberts A."/>
            <person name="Saif S."/>
            <person name="Shea T."/>
            <person name="Sisk P."/>
            <person name="Sykes S."/>
            <person name="Wortman J."/>
            <person name="Nusbaum C."/>
            <person name="Birren B."/>
        </authorList>
    </citation>
    <scope>NUCLEOTIDE SEQUENCE [LARGE SCALE GENOMIC DNA]</scope>
    <source>
        <strain evidence="4 5">CBS 101466</strain>
    </source>
</reference>
<dbReference type="HOGENOM" id="CLU_526728_0_0_1"/>
<dbReference type="EMBL" id="KB822713">
    <property type="protein sequence ID" value="ETN44859.1"/>
    <property type="molecule type" value="Genomic_DNA"/>
</dbReference>
<protein>
    <submittedName>
        <fullName evidence="4">Uncharacterized protein</fullName>
    </submittedName>
</protein>
<dbReference type="OrthoDB" id="409848at2759"/>
<dbReference type="GeneID" id="19977073"/>
<feature type="signal peptide" evidence="3">
    <location>
        <begin position="1"/>
        <end position="19"/>
    </location>
</feature>
<dbReference type="Proteomes" id="UP000030752">
    <property type="component" value="Unassembled WGS sequence"/>
</dbReference>
<keyword evidence="2" id="KW-0472">Membrane</keyword>
<dbReference type="STRING" id="1220924.W2SAE1"/>
<dbReference type="InParanoid" id="W2SAE1"/>
<feature type="chain" id="PRO_5004825097" evidence="3">
    <location>
        <begin position="20"/>
        <end position="521"/>
    </location>
</feature>
<keyword evidence="2" id="KW-1133">Transmembrane helix</keyword>
<evidence type="ECO:0000313" key="4">
    <source>
        <dbReference type="EMBL" id="ETN44859.1"/>
    </source>
</evidence>
<evidence type="ECO:0000256" key="2">
    <source>
        <dbReference type="SAM" id="Phobius"/>
    </source>
</evidence>
<evidence type="ECO:0000256" key="3">
    <source>
        <dbReference type="SAM" id="SignalP"/>
    </source>
</evidence>
<organism evidence="4 5">
    <name type="scientific">Cyphellophora europaea (strain CBS 101466)</name>
    <name type="common">Phialophora europaea</name>
    <dbReference type="NCBI Taxonomy" id="1220924"/>
    <lineage>
        <taxon>Eukaryota</taxon>
        <taxon>Fungi</taxon>
        <taxon>Dikarya</taxon>
        <taxon>Ascomycota</taxon>
        <taxon>Pezizomycotina</taxon>
        <taxon>Eurotiomycetes</taxon>
        <taxon>Chaetothyriomycetidae</taxon>
        <taxon>Chaetothyriales</taxon>
        <taxon>Cyphellophoraceae</taxon>
        <taxon>Cyphellophora</taxon>
    </lineage>
</organism>
<feature type="region of interest" description="Disordered" evidence="1">
    <location>
        <begin position="491"/>
        <end position="521"/>
    </location>
</feature>
<feature type="transmembrane region" description="Helical" evidence="2">
    <location>
        <begin position="459"/>
        <end position="481"/>
    </location>
</feature>
<gene>
    <name evidence="4" type="ORF">HMPREF1541_09734</name>
</gene>
<dbReference type="eggNOG" id="ENOG502RXQG">
    <property type="taxonomic scope" value="Eukaryota"/>
</dbReference>
<evidence type="ECO:0000313" key="5">
    <source>
        <dbReference type="Proteomes" id="UP000030752"/>
    </source>
</evidence>
<keyword evidence="3" id="KW-0732">Signal</keyword>
<keyword evidence="5" id="KW-1185">Reference proteome</keyword>
<dbReference type="AlphaFoldDB" id="W2SAE1"/>
<dbReference type="PANTHER" id="PTHR38360:SF1">
    <property type="entry name" value="F12P19.7"/>
    <property type="match status" value="1"/>
</dbReference>
<dbReference type="RefSeq" id="XP_008712629.1">
    <property type="nucleotide sequence ID" value="XM_008714407.1"/>
</dbReference>
<dbReference type="VEuPathDB" id="FungiDB:HMPREF1541_09734"/>
<dbReference type="PANTHER" id="PTHR38360">
    <property type="entry name" value="OS03G0120000 PROTEIN"/>
    <property type="match status" value="1"/>
</dbReference>
<sequence>MKASTCISTLLASVPLALAAFREGCPEASWDSDVDFWETKFESSESNPFAAEYNNTFVKIRNRQRRHILLHCTNEPPPESVTNGSLVVKVPVDSVEALDGFSQHLIEMLGMSHTIARVGPYDTVTSSCVRGRMRENVTYDEENWDKAPEANVTLHGDVSQRSDASRILIINNGQYAPLKQLGYLKLVSMLYGLEEEANSIYNAIASSYRCAASNINSLIVSEDYPQGAFLSAVEQDGSDFAAYQNEWWKVIASDAGVRLVNLTSDLESLSDEGTFGIPASDGQSTFARESWAIIDTTQHNLGGLHDQADRLDLAAWKTATNVANNAYAVRQEHVYLTDKQTNRNRRHNFPDRGPARPDLVLRDVISFIMPSFDSAYETSFLRPATNPEDHAPQRRISDNCAVTENAVNHLNITECELPAGTGGYHASGTVADAYGHDSSEVQSLAVGGGSAGLSAGQKAGISIGAIGGGLLLAGAAAWWFVRRKRAAKQAGPARFNGPMSINDAEKGPAAAAKSLSDTSSN</sequence>
<proteinExistence type="predicted"/>
<name>W2SAE1_CYPE1</name>
<evidence type="ECO:0000256" key="1">
    <source>
        <dbReference type="SAM" id="MobiDB-lite"/>
    </source>
</evidence>
<keyword evidence="2" id="KW-0812">Transmembrane</keyword>
<accession>W2SAE1</accession>